<dbReference type="NCBIfam" id="TIGR00585">
    <property type="entry name" value="mutl"/>
    <property type="match status" value="1"/>
</dbReference>
<feature type="domain" description="MutL C-terminal dimerisation" evidence="6">
    <location>
        <begin position="448"/>
        <end position="591"/>
    </location>
</feature>
<dbReference type="InterPro" id="IPR014790">
    <property type="entry name" value="MutL_C"/>
</dbReference>
<dbReference type="GO" id="GO:0004519">
    <property type="term" value="F:endonuclease activity"/>
    <property type="evidence" value="ECO:0007669"/>
    <property type="project" value="UniProtKB-KW"/>
</dbReference>
<evidence type="ECO:0000259" key="6">
    <source>
        <dbReference type="SMART" id="SM00853"/>
    </source>
</evidence>
<keyword evidence="8" id="KW-0378">Hydrolase</keyword>
<sequence length="634" mass="68344">MTSQNRHALPTIAGRIRLLSERTINRIAAGEVVERPASAVKELVENSVDAGATRIDVVLKDGGRGLIQVSDDGCGMDADEISLAVERHATSKLKDEDLVNIASLGFRGEALASIGAVARLAVVSRPKGADEGWAVRVEAGHKHGVEPAAHSGGTRIEVRDLFYATPARLKFMKTARTEYAQAGDVLKRLAMAHPNIAFTLSDGDRTTFRAPPVGDLAGDARLERLAAILGREFHDNAIEIDAEREGLRLTGFAGLPTYSRGNAQHQYLFVNGRPVKDRLLVGAVRGAYQDYLARDRHPVLALFLDVPSEFVDVNVHPAKAEVRFKDAGLVRGLIVSALRHALMGAGHRASTTVAGAALGAMRAEGAGPALPWQRMPERASLPAGFRQAFDQVYAPQETQMQFDAAGDIAAPSARAVEEGGQAPYGMPGEQPQYQAAPQPDQHFPLGTARGQVHATYIVSQTADGIVIVDQHAAHERLVYERMKKQLAETGITKQALLLPEVVELEDGPMERLLARAGELASLGLTIEAFGEGAVVVRDVPAMLGKLDVKGLVRDLADELTELDEALSLKEKLEEVAGTMACHGSVRAGRRLTVDEMNALLREMEATPHSGQCNHGRPTYVELKLSDIERLFGRR</sequence>
<dbReference type="InterPro" id="IPR020568">
    <property type="entry name" value="Ribosomal_Su5_D2-typ_SF"/>
</dbReference>
<dbReference type="SUPFAM" id="SSF54211">
    <property type="entry name" value="Ribosomal protein S5 domain 2-like"/>
    <property type="match status" value="1"/>
</dbReference>
<dbReference type="InterPro" id="IPR036890">
    <property type="entry name" value="HATPase_C_sf"/>
</dbReference>
<evidence type="ECO:0000256" key="2">
    <source>
        <dbReference type="ARBA" id="ARBA00021975"/>
    </source>
</evidence>
<feature type="domain" description="DNA mismatch repair protein S5" evidence="7">
    <location>
        <begin position="225"/>
        <end position="343"/>
    </location>
</feature>
<dbReference type="Pfam" id="PF01119">
    <property type="entry name" value="DNA_mis_repair"/>
    <property type="match status" value="1"/>
</dbReference>
<proteinExistence type="inferred from homology"/>
<dbReference type="InterPro" id="IPR020667">
    <property type="entry name" value="DNA_mismatch_repair_MutL"/>
</dbReference>
<keyword evidence="3 5" id="KW-0227">DNA damage</keyword>
<dbReference type="InterPro" id="IPR014721">
    <property type="entry name" value="Ribsml_uS5_D2-typ_fold_subgr"/>
</dbReference>
<dbReference type="InterPro" id="IPR038973">
    <property type="entry name" value="MutL/Mlh/Pms-like"/>
</dbReference>
<comment type="function">
    <text evidence="5">This protein is involved in the repair of mismatches in DNA. It is required for dam-dependent methyl-directed DNA mismatch repair. May act as a 'molecular matchmaker', a protein that promotes the formation of a stable complex between two or more DNA-binding proteins in an ATP-dependent manner without itself being part of a final effector complex.</text>
</comment>
<dbReference type="EMBL" id="JBHRSL010000010">
    <property type="protein sequence ID" value="MFC3052451.1"/>
    <property type="molecule type" value="Genomic_DNA"/>
</dbReference>
<dbReference type="SMART" id="SM00853">
    <property type="entry name" value="MutL_C"/>
    <property type="match status" value="1"/>
</dbReference>
<dbReference type="InterPro" id="IPR002099">
    <property type="entry name" value="MutL/Mlh/PMS"/>
</dbReference>
<dbReference type="Pfam" id="PF08676">
    <property type="entry name" value="MutL_C"/>
    <property type="match status" value="1"/>
</dbReference>
<keyword evidence="8" id="KW-0255">Endonuclease</keyword>
<dbReference type="SUPFAM" id="SSF55874">
    <property type="entry name" value="ATPase domain of HSP90 chaperone/DNA topoisomerase II/histidine kinase"/>
    <property type="match status" value="1"/>
</dbReference>
<evidence type="ECO:0000256" key="3">
    <source>
        <dbReference type="ARBA" id="ARBA00022763"/>
    </source>
</evidence>
<dbReference type="PANTHER" id="PTHR10073:SF12">
    <property type="entry name" value="DNA MISMATCH REPAIR PROTEIN MLH1"/>
    <property type="match status" value="1"/>
</dbReference>
<dbReference type="SUPFAM" id="SSF118116">
    <property type="entry name" value="DNA mismatch repair protein MutL"/>
    <property type="match status" value="1"/>
</dbReference>
<dbReference type="InterPro" id="IPR042121">
    <property type="entry name" value="MutL_C_regsub"/>
</dbReference>
<evidence type="ECO:0000256" key="4">
    <source>
        <dbReference type="ARBA" id="ARBA00023204"/>
    </source>
</evidence>
<dbReference type="PROSITE" id="PS00058">
    <property type="entry name" value="DNA_MISMATCH_REPAIR_1"/>
    <property type="match status" value="1"/>
</dbReference>
<dbReference type="SMART" id="SM01340">
    <property type="entry name" value="DNA_mis_repair"/>
    <property type="match status" value="1"/>
</dbReference>
<dbReference type="HAMAP" id="MF_00149">
    <property type="entry name" value="DNA_mis_repair"/>
    <property type="match status" value="1"/>
</dbReference>
<dbReference type="NCBIfam" id="NF000953">
    <property type="entry name" value="PRK00095.2-4"/>
    <property type="match status" value="1"/>
</dbReference>
<comment type="similarity">
    <text evidence="1 5">Belongs to the DNA mismatch repair MutL/HexB family.</text>
</comment>
<evidence type="ECO:0000256" key="1">
    <source>
        <dbReference type="ARBA" id="ARBA00006082"/>
    </source>
</evidence>
<dbReference type="InterPro" id="IPR014762">
    <property type="entry name" value="DNA_mismatch_repair_CS"/>
</dbReference>
<dbReference type="PANTHER" id="PTHR10073">
    <property type="entry name" value="DNA MISMATCH REPAIR PROTEIN MLH, PMS, MUTL"/>
    <property type="match status" value="1"/>
</dbReference>
<keyword evidence="8" id="KW-0540">Nuclease</keyword>
<evidence type="ECO:0000256" key="5">
    <source>
        <dbReference type="HAMAP-Rule" id="MF_00149"/>
    </source>
</evidence>
<name>A0ABV7D6H0_9PROT</name>
<dbReference type="InterPro" id="IPR037198">
    <property type="entry name" value="MutL_C_sf"/>
</dbReference>
<dbReference type="InterPro" id="IPR042120">
    <property type="entry name" value="MutL_C_dimsub"/>
</dbReference>
<dbReference type="Gene3D" id="3.30.1370.100">
    <property type="entry name" value="MutL, C-terminal domain, regulatory subdomain"/>
    <property type="match status" value="1"/>
</dbReference>
<evidence type="ECO:0000259" key="7">
    <source>
        <dbReference type="SMART" id="SM01340"/>
    </source>
</evidence>
<dbReference type="Pfam" id="PF13589">
    <property type="entry name" value="HATPase_c_3"/>
    <property type="match status" value="1"/>
</dbReference>
<comment type="caution">
    <text evidence="8">The sequence shown here is derived from an EMBL/GenBank/DDBJ whole genome shotgun (WGS) entry which is preliminary data.</text>
</comment>
<evidence type="ECO:0000313" key="9">
    <source>
        <dbReference type="Proteomes" id="UP001595444"/>
    </source>
</evidence>
<dbReference type="Gene3D" id="3.30.230.10">
    <property type="match status" value="1"/>
</dbReference>
<reference evidence="9" key="1">
    <citation type="journal article" date="2019" name="Int. J. Syst. Evol. Microbiol.">
        <title>The Global Catalogue of Microorganisms (GCM) 10K type strain sequencing project: providing services to taxonomists for standard genome sequencing and annotation.</title>
        <authorList>
            <consortium name="The Broad Institute Genomics Platform"/>
            <consortium name="The Broad Institute Genome Sequencing Center for Infectious Disease"/>
            <person name="Wu L."/>
            <person name="Ma J."/>
        </authorList>
    </citation>
    <scope>NUCLEOTIDE SEQUENCE [LARGE SCALE GENOMIC DNA]</scope>
    <source>
        <strain evidence="9">KCTC 62164</strain>
    </source>
</reference>
<dbReference type="CDD" id="cd16926">
    <property type="entry name" value="HATPase_MutL-MLH-PMS-like"/>
    <property type="match status" value="1"/>
</dbReference>
<evidence type="ECO:0000313" key="8">
    <source>
        <dbReference type="EMBL" id="MFC3052451.1"/>
    </source>
</evidence>
<organism evidence="8 9">
    <name type="scientific">Kordiimonas pumila</name>
    <dbReference type="NCBI Taxonomy" id="2161677"/>
    <lineage>
        <taxon>Bacteria</taxon>
        <taxon>Pseudomonadati</taxon>
        <taxon>Pseudomonadota</taxon>
        <taxon>Alphaproteobacteria</taxon>
        <taxon>Kordiimonadales</taxon>
        <taxon>Kordiimonadaceae</taxon>
        <taxon>Kordiimonas</taxon>
    </lineage>
</organism>
<keyword evidence="4 5" id="KW-0234">DNA repair</keyword>
<dbReference type="Proteomes" id="UP001595444">
    <property type="component" value="Unassembled WGS sequence"/>
</dbReference>
<dbReference type="Gene3D" id="3.30.1540.20">
    <property type="entry name" value="MutL, C-terminal domain, dimerisation subdomain"/>
    <property type="match status" value="1"/>
</dbReference>
<keyword evidence="9" id="KW-1185">Reference proteome</keyword>
<dbReference type="Gene3D" id="3.30.565.10">
    <property type="entry name" value="Histidine kinase-like ATPase, C-terminal domain"/>
    <property type="match status" value="1"/>
</dbReference>
<protein>
    <recommendedName>
        <fullName evidence="2 5">DNA mismatch repair protein MutL</fullName>
    </recommendedName>
</protein>
<dbReference type="InterPro" id="IPR013507">
    <property type="entry name" value="DNA_mismatch_S5_2-like"/>
</dbReference>
<accession>A0ABV7D6H0</accession>
<dbReference type="RefSeq" id="WP_194215924.1">
    <property type="nucleotide sequence ID" value="NZ_CP061205.1"/>
</dbReference>
<dbReference type="CDD" id="cd00782">
    <property type="entry name" value="MutL_Trans"/>
    <property type="match status" value="1"/>
</dbReference>
<gene>
    <name evidence="5 8" type="primary">mutL</name>
    <name evidence="8" type="ORF">ACFOKA_11115</name>
</gene>